<dbReference type="GO" id="GO:0006508">
    <property type="term" value="P:proteolysis"/>
    <property type="evidence" value="ECO:0007669"/>
    <property type="project" value="UniProtKB-KW"/>
</dbReference>
<accession>A0A3D8LAM4</accession>
<evidence type="ECO:0000256" key="4">
    <source>
        <dbReference type="ARBA" id="ARBA00023049"/>
    </source>
</evidence>
<evidence type="ECO:0000256" key="2">
    <source>
        <dbReference type="ARBA" id="ARBA00022670"/>
    </source>
</evidence>
<dbReference type="GO" id="GO:0008237">
    <property type="term" value="F:metallopeptidase activity"/>
    <property type="evidence" value="ECO:0007669"/>
    <property type="project" value="UniProtKB-KW"/>
</dbReference>
<keyword evidence="2" id="KW-0645">Protease</keyword>
<dbReference type="Proteomes" id="UP000256708">
    <property type="component" value="Unassembled WGS sequence"/>
</dbReference>
<dbReference type="AlphaFoldDB" id="A0A3D8LAM4"/>
<dbReference type="SMART" id="SM01154">
    <property type="entry name" value="DUF1704"/>
    <property type="match status" value="1"/>
</dbReference>
<dbReference type="GO" id="GO:0080164">
    <property type="term" value="P:regulation of nitric oxide metabolic process"/>
    <property type="evidence" value="ECO:0007669"/>
    <property type="project" value="TreeGrafter"/>
</dbReference>
<gene>
    <name evidence="5" type="ORF">DXT99_14675</name>
</gene>
<proteinExistence type="predicted"/>
<keyword evidence="4" id="KW-0482">Metalloprotease</keyword>
<evidence type="ECO:0000313" key="5">
    <source>
        <dbReference type="EMBL" id="RDV14366.1"/>
    </source>
</evidence>
<keyword evidence="3" id="KW-0378">Hydrolase</keyword>
<dbReference type="OrthoDB" id="9785840at2"/>
<name>A0A3D8LAM4_9BACT</name>
<evidence type="ECO:0000256" key="1">
    <source>
        <dbReference type="ARBA" id="ARBA00001947"/>
    </source>
</evidence>
<dbReference type="PANTHER" id="PTHR31817:SF0">
    <property type="entry name" value="CHROMOSOME UNDETERMINED SCAFFOLD_67, WHOLE GENOME SHOTGUN SEQUENCE"/>
    <property type="match status" value="1"/>
</dbReference>
<evidence type="ECO:0000313" key="6">
    <source>
        <dbReference type="Proteomes" id="UP000256708"/>
    </source>
</evidence>
<reference evidence="6" key="1">
    <citation type="submission" date="2018-08" db="EMBL/GenBank/DDBJ databases">
        <authorList>
            <person name="Liu Z.-W."/>
            <person name="Du Z.-J."/>
        </authorList>
    </citation>
    <scope>NUCLEOTIDE SEQUENCE [LARGE SCALE GENOMIC DNA]</scope>
    <source>
        <strain evidence="6">H4X</strain>
    </source>
</reference>
<comment type="cofactor">
    <cofactor evidence="1">
        <name>Zn(2+)</name>
        <dbReference type="ChEBI" id="CHEBI:29105"/>
    </cofactor>
</comment>
<dbReference type="EMBL" id="QRGR01000015">
    <property type="protein sequence ID" value="RDV14366.1"/>
    <property type="molecule type" value="Genomic_DNA"/>
</dbReference>
<comment type="caution">
    <text evidence="5">The sequence shown here is derived from an EMBL/GenBank/DDBJ whole genome shotgun (WGS) entry which is preliminary data.</text>
</comment>
<protein>
    <submittedName>
        <fullName evidence="5">DUF1704 domain-containing protein</fullName>
    </submittedName>
</protein>
<keyword evidence="6" id="KW-1185">Reference proteome</keyword>
<dbReference type="InterPro" id="IPR012548">
    <property type="entry name" value="MATCAP"/>
</dbReference>
<organism evidence="5 6">
    <name type="scientific">Pontibacter diazotrophicus</name>
    <dbReference type="NCBI Taxonomy" id="1400979"/>
    <lineage>
        <taxon>Bacteria</taxon>
        <taxon>Pseudomonadati</taxon>
        <taxon>Bacteroidota</taxon>
        <taxon>Cytophagia</taxon>
        <taxon>Cytophagales</taxon>
        <taxon>Hymenobacteraceae</taxon>
        <taxon>Pontibacter</taxon>
    </lineage>
</organism>
<evidence type="ECO:0000256" key="3">
    <source>
        <dbReference type="ARBA" id="ARBA00022801"/>
    </source>
</evidence>
<dbReference type="PANTHER" id="PTHR31817">
    <property type="match status" value="1"/>
</dbReference>
<dbReference type="Pfam" id="PF08014">
    <property type="entry name" value="MATCAP"/>
    <property type="match status" value="1"/>
</dbReference>
<sequence>MSGQESPMRHRCRRFARRWSKPLSPCWRRSPKCASHKGSGQVPGVPCNRQAHTAFCFYLLQTNRMIEEITDKFIKKISRSLERGKQVHRRLPKGGLVYIDRPLPFLVLFRHPAGKPDHATADFVKATASYIISHEEQTPRLQELVRAIASAMADEFGAFMILELMAAPSDDPATPMFKVLGPEKLLPATTRTLTNELENIKVSGLRTDVETASNKPLLEGPQRLMPEEELKKHGYLMLGLQLKSVYCDSETGKAYPLLLRTIREKLSEAIKKTVYDFVSVQTSHKPIHFQALGRQAVNRVVWRIDKQLTGISDQFQFLMLVSPVNHNEAWAEFRKAKFKKAPHLHYRLMPVDADQLKRKLYNISIEKVDDPTLAYLFRDKRHELDKMLTMLADRNTPDFMYSSMQVFGGVDDQLLKIAEGILAAIPEPTRDTNADIIPVAEFAALAEQEIAFLKEQYPGVDSGVHVRDDIVGLLVSKGKLNIGSDYIIPRHRAQALIQHEVGTHILTYFNGKAQPLKQLYVGSPGYEELQEGLAVLSEYLVGGLDQDRMRMLAARVVAVYHMTKGCTFPDTFMRLRDDYHFDEDTAFDITMRVHRGGGLTKDAVYLRGLVHLLDYLKQGHELEPLLIGKIRQDYIPIVQELIYRNVLQPVPIKPRYLLDPAIKPKLEQLKAGISVFNLL</sequence>